<dbReference type="InterPro" id="IPR002347">
    <property type="entry name" value="SDR_fam"/>
</dbReference>
<dbReference type="FunFam" id="3.40.50.720:FF:000084">
    <property type="entry name" value="Short-chain dehydrogenase reductase"/>
    <property type="match status" value="1"/>
</dbReference>
<dbReference type="SUPFAM" id="SSF51735">
    <property type="entry name" value="NAD(P)-binding Rossmann-fold domains"/>
    <property type="match status" value="1"/>
</dbReference>
<comment type="similarity">
    <text evidence="1">Belongs to the short-chain dehydrogenases/reductases (SDR) family.</text>
</comment>
<dbReference type="Gene3D" id="3.40.50.720">
    <property type="entry name" value="NAD(P)-binding Rossmann-like Domain"/>
    <property type="match status" value="1"/>
</dbReference>
<evidence type="ECO:0000313" key="3">
    <source>
        <dbReference type="EMBL" id="KEK24684.1"/>
    </source>
</evidence>
<dbReference type="GO" id="GO:0016491">
    <property type="term" value="F:oxidoreductase activity"/>
    <property type="evidence" value="ECO:0007669"/>
    <property type="project" value="UniProtKB-KW"/>
</dbReference>
<dbReference type="NCBIfam" id="NF006080">
    <property type="entry name" value="PRK08226.1"/>
    <property type="match status" value="1"/>
</dbReference>
<comment type="caution">
    <text evidence="3">The sequence shown here is derived from an EMBL/GenBank/DDBJ whole genome shotgun (WGS) entry which is preliminary data.</text>
</comment>
<dbReference type="PROSITE" id="PS00061">
    <property type="entry name" value="ADH_SHORT"/>
    <property type="match status" value="1"/>
</dbReference>
<sequence length="264" mass="28195">MGKLDGKVAFVTGAAMGNGAGIAHVFAEFGAKVLLVDISENVHETAKEIVSKGLEAASYEVDVTDFAAVKEIAKDAYEKYGKIDILVNNAGVIRLDNFLDMSDEIRDFQFQVNINGVWNFSKAVLPYMIEENYGKIVNMSSVTGTLVADERETAYGTTKAAIWGFTKALAREVAKHHITVNAICPGYIMTPMAEQIANESNPNEPNTVIDGIASGVLLGRLGKIEEVGQLAGFLASDESSYITGTHIVIDGGSTLPETVSVGVE</sequence>
<accession>A0A073KBM5</accession>
<dbReference type="PANTHER" id="PTHR42879">
    <property type="entry name" value="3-OXOACYL-(ACYL-CARRIER-PROTEIN) REDUCTASE"/>
    <property type="match status" value="1"/>
</dbReference>
<dbReference type="InterPro" id="IPR050259">
    <property type="entry name" value="SDR"/>
</dbReference>
<dbReference type="InterPro" id="IPR020904">
    <property type="entry name" value="Sc_DH/Rdtase_CS"/>
</dbReference>
<evidence type="ECO:0000256" key="1">
    <source>
        <dbReference type="ARBA" id="ARBA00006484"/>
    </source>
</evidence>
<organism evidence="3 4">
    <name type="scientific">Bacillus gaemokensis</name>
    <dbReference type="NCBI Taxonomy" id="574375"/>
    <lineage>
        <taxon>Bacteria</taxon>
        <taxon>Bacillati</taxon>
        <taxon>Bacillota</taxon>
        <taxon>Bacilli</taxon>
        <taxon>Bacillales</taxon>
        <taxon>Bacillaceae</taxon>
        <taxon>Bacillus</taxon>
        <taxon>Bacillus cereus group</taxon>
    </lineage>
</organism>
<protein>
    <submittedName>
        <fullName evidence="3">Short-chain dehydrogenase</fullName>
    </submittedName>
</protein>
<proteinExistence type="inferred from homology"/>
<dbReference type="EMBL" id="JOTM01000005">
    <property type="protein sequence ID" value="KEK24684.1"/>
    <property type="molecule type" value="Genomic_DNA"/>
</dbReference>
<evidence type="ECO:0000313" key="4">
    <source>
        <dbReference type="Proteomes" id="UP000027778"/>
    </source>
</evidence>
<dbReference type="OrthoDB" id="9803333at2"/>
<dbReference type="GO" id="GO:0008206">
    <property type="term" value="P:bile acid metabolic process"/>
    <property type="evidence" value="ECO:0007669"/>
    <property type="project" value="UniProtKB-ARBA"/>
</dbReference>
<keyword evidence="2" id="KW-0560">Oxidoreductase</keyword>
<name>A0A073KBM5_9BACI</name>
<dbReference type="STRING" id="574375.AZF08_08890"/>
<dbReference type="Pfam" id="PF13561">
    <property type="entry name" value="adh_short_C2"/>
    <property type="match status" value="1"/>
</dbReference>
<gene>
    <name evidence="3" type="ORF">BAGA_23755</name>
</gene>
<reference evidence="3 4" key="1">
    <citation type="submission" date="2014-06" db="EMBL/GenBank/DDBJ databases">
        <title>Draft genome sequence of Bacillus gaemokensis JCM 15801 (MCCC 1A00707).</title>
        <authorList>
            <person name="Lai Q."/>
            <person name="Liu Y."/>
            <person name="Shao Z."/>
        </authorList>
    </citation>
    <scope>NUCLEOTIDE SEQUENCE [LARGE SCALE GENOMIC DNA]</scope>
    <source>
        <strain evidence="3 4">JCM 15801</strain>
    </source>
</reference>
<dbReference type="AlphaFoldDB" id="A0A073KBM5"/>
<dbReference type="RefSeq" id="WP_033674048.1">
    <property type="nucleotide sequence ID" value="NZ_JOTM01000005.1"/>
</dbReference>
<keyword evidence="4" id="KW-1185">Reference proteome</keyword>
<evidence type="ECO:0000256" key="2">
    <source>
        <dbReference type="ARBA" id="ARBA00023002"/>
    </source>
</evidence>
<dbReference type="PRINTS" id="PR00081">
    <property type="entry name" value="GDHRDH"/>
</dbReference>
<dbReference type="NCBIfam" id="NF005559">
    <property type="entry name" value="PRK07231.1"/>
    <property type="match status" value="1"/>
</dbReference>
<dbReference type="eggNOG" id="COG1028">
    <property type="taxonomic scope" value="Bacteria"/>
</dbReference>
<dbReference type="PANTHER" id="PTHR42879:SF2">
    <property type="entry name" value="3-OXOACYL-[ACYL-CARRIER-PROTEIN] REDUCTASE FABG"/>
    <property type="match status" value="1"/>
</dbReference>
<dbReference type="Proteomes" id="UP000027778">
    <property type="component" value="Unassembled WGS sequence"/>
</dbReference>
<dbReference type="InterPro" id="IPR036291">
    <property type="entry name" value="NAD(P)-bd_dom_sf"/>
</dbReference>
<dbReference type="PRINTS" id="PR00080">
    <property type="entry name" value="SDRFAMILY"/>
</dbReference>